<dbReference type="SMART" id="SM01150">
    <property type="entry name" value="DUF1338"/>
    <property type="match status" value="2"/>
</dbReference>
<keyword evidence="2" id="KW-0223">Dioxygenase</keyword>
<evidence type="ECO:0000256" key="2">
    <source>
        <dbReference type="ARBA" id="ARBA00022964"/>
    </source>
</evidence>
<comment type="caution">
    <text evidence="8">The sequence shown here is derived from an EMBL/GenBank/DDBJ whole genome shotgun (WGS) entry which is preliminary data.</text>
</comment>
<feature type="non-terminal residue" evidence="8">
    <location>
        <position position="1"/>
    </location>
</feature>
<keyword evidence="3" id="KW-0560">Oxidoreductase</keyword>
<evidence type="ECO:0000313" key="8">
    <source>
        <dbReference type="EMBL" id="KAF3590018.1"/>
    </source>
</evidence>
<dbReference type="PANTHER" id="PTHR31136:SF5">
    <property type="entry name" value="2-OXOADIPATE DIOXYGENASE_DECARBOXYLASE, CHLOROPLASTIC"/>
    <property type="match status" value="1"/>
</dbReference>
<gene>
    <name evidence="8" type="ORF">F2Q69_00026015</name>
</gene>
<evidence type="ECO:0000256" key="7">
    <source>
        <dbReference type="ARBA" id="ARBA00035045"/>
    </source>
</evidence>
<accession>A0A8S9SBG0</accession>
<proteinExistence type="inferred from homology"/>
<name>A0A8S9SBG0_BRACR</name>
<reference evidence="8" key="1">
    <citation type="submission" date="2019-12" db="EMBL/GenBank/DDBJ databases">
        <title>Genome sequencing and annotation of Brassica cretica.</title>
        <authorList>
            <person name="Studholme D.J."/>
            <person name="Sarris P."/>
        </authorList>
    </citation>
    <scope>NUCLEOTIDE SEQUENCE</scope>
    <source>
        <strain evidence="8">PFS-109/04</strain>
        <tissue evidence="8">Leaf</tissue>
    </source>
</reference>
<dbReference type="Proteomes" id="UP000712600">
    <property type="component" value="Unassembled WGS sequence"/>
</dbReference>
<dbReference type="InterPro" id="IPR009770">
    <property type="entry name" value="HGLS"/>
</dbReference>
<evidence type="ECO:0000256" key="3">
    <source>
        <dbReference type="ARBA" id="ARBA00023002"/>
    </source>
</evidence>
<dbReference type="AlphaFoldDB" id="A0A8S9SBG0"/>
<evidence type="ECO:0000256" key="4">
    <source>
        <dbReference type="ARBA" id="ARBA00023004"/>
    </source>
</evidence>
<dbReference type="GO" id="GO:0051213">
    <property type="term" value="F:dioxygenase activity"/>
    <property type="evidence" value="ECO:0007669"/>
    <property type="project" value="UniProtKB-KW"/>
</dbReference>
<comment type="similarity">
    <text evidence="5">Belongs to the 2-oxoadipate dioxygenase/decarboxylase family.</text>
</comment>
<evidence type="ECO:0000313" key="9">
    <source>
        <dbReference type="Proteomes" id="UP000712600"/>
    </source>
</evidence>
<evidence type="ECO:0000256" key="5">
    <source>
        <dbReference type="ARBA" id="ARBA00035013"/>
    </source>
</evidence>
<protein>
    <recommendedName>
        <fullName evidence="6">2-oxoadipate dioxygenase/decarboxylase</fullName>
        <ecNumber evidence="6">1.13.11.93</ecNumber>
    </recommendedName>
    <alternativeName>
        <fullName evidence="7">2-hydroxyglutarate synthase</fullName>
    </alternativeName>
</protein>
<dbReference type="EMBL" id="QGKX02000088">
    <property type="protein sequence ID" value="KAF3590018.1"/>
    <property type="molecule type" value="Genomic_DNA"/>
</dbReference>
<dbReference type="Gene3D" id="3.10.180.50">
    <property type="match status" value="2"/>
</dbReference>
<dbReference type="Pfam" id="PF07063">
    <property type="entry name" value="HGLS"/>
    <property type="match status" value="2"/>
</dbReference>
<evidence type="ECO:0000256" key="6">
    <source>
        <dbReference type="ARBA" id="ARBA00035023"/>
    </source>
</evidence>
<organism evidence="8 9">
    <name type="scientific">Brassica cretica</name>
    <name type="common">Mustard</name>
    <dbReference type="NCBI Taxonomy" id="69181"/>
    <lineage>
        <taxon>Eukaryota</taxon>
        <taxon>Viridiplantae</taxon>
        <taxon>Streptophyta</taxon>
        <taxon>Embryophyta</taxon>
        <taxon>Tracheophyta</taxon>
        <taxon>Spermatophyta</taxon>
        <taxon>Magnoliopsida</taxon>
        <taxon>eudicotyledons</taxon>
        <taxon>Gunneridae</taxon>
        <taxon>Pentapetalae</taxon>
        <taxon>rosids</taxon>
        <taxon>malvids</taxon>
        <taxon>Brassicales</taxon>
        <taxon>Brassicaceae</taxon>
        <taxon>Brassiceae</taxon>
        <taxon>Brassica</taxon>
    </lineage>
</organism>
<dbReference type="PANTHER" id="PTHR31136">
    <property type="entry name" value="DUF1338 DOMAIN-CONTAINING PROTEIN"/>
    <property type="match status" value="1"/>
</dbReference>
<sequence>MLSLYSSSTIKASFHSSFPPLRSSPPPLSVGSHIRLVKRDHSVAAASGGVSMSTNRDSHGSSSQVAEPFFRSVLGQMETVYLNRNPTPRSVLELVRSVDDEQLCYDHLAFRTFGIGGYGIDSLASFFLDYGYTQMDELRFPAKKLRALWFAPPHASAVPGGSGVDGPLPRVFISELLVEQMSTQTQDVIRKYTETSPNGRKYAALSSALGSLPWEKPLSSEFEQLARESEYAAWTLANGYALNHVTISVHRLKSHLNKIKKLNQFLEEKGFRLNSEGGVLKVLKAFRRKNQGISSTMLSLYSSSTIKASFRSSFPPLRSSPPPLSVGSHIRLVKRDHSVAAASGGVSMSTNRDSHGSSSQVAEPFFRSVLGQMETVYLNRNPTPRSVLELVRSVDDEQLCYDHLAFRTFGIGGYGIDSLASFFLDYGYTQMDELRFPAKKLRALWFAPPHASAVPGGSGVDGPLPRVFISELLVEQMSTQTQDVIRRYTETSPNGRKYAALSSALGSLPWEKPLSSEFEQLARESEYAAWTLANGYALNHVTISVHRLKSHLNKIKKLNQFLEEKGFRLNSEGGVLK</sequence>
<evidence type="ECO:0000256" key="1">
    <source>
        <dbReference type="ARBA" id="ARBA00001954"/>
    </source>
</evidence>
<keyword evidence="4" id="KW-0408">Iron</keyword>
<comment type="cofactor">
    <cofactor evidence="1">
        <name>Fe(2+)</name>
        <dbReference type="ChEBI" id="CHEBI:29033"/>
    </cofactor>
</comment>
<dbReference type="CDD" id="cd16350">
    <property type="entry name" value="VOC_like"/>
    <property type="match status" value="2"/>
</dbReference>
<dbReference type="EC" id="1.13.11.93" evidence="6"/>